<dbReference type="AlphaFoldDB" id="A0A1F4ZSL2"/>
<organism evidence="1 2">
    <name type="scientific">Candidatus Amesbacteria bacterium RIFOXYB1_FULL_44_23</name>
    <dbReference type="NCBI Taxonomy" id="1797263"/>
    <lineage>
        <taxon>Bacteria</taxon>
        <taxon>Candidatus Amesiibacteriota</taxon>
    </lineage>
</organism>
<evidence type="ECO:0000313" key="1">
    <source>
        <dbReference type="EMBL" id="OGD09433.1"/>
    </source>
</evidence>
<accession>A0A1F4ZSL2</accession>
<dbReference type="Proteomes" id="UP000176424">
    <property type="component" value="Unassembled WGS sequence"/>
</dbReference>
<sequence length="66" mass="7315">MPQVPRPLFVGGCFFWIDTSPGQHFLILMSGFIFPVRKSKLLMGISPAFEQYVSEVLVAGVVEGEI</sequence>
<evidence type="ECO:0000313" key="2">
    <source>
        <dbReference type="Proteomes" id="UP000176424"/>
    </source>
</evidence>
<gene>
    <name evidence="1" type="ORF">A2397_01960</name>
</gene>
<reference evidence="1 2" key="1">
    <citation type="journal article" date="2016" name="Nat. Commun.">
        <title>Thousands of microbial genomes shed light on interconnected biogeochemical processes in an aquifer system.</title>
        <authorList>
            <person name="Anantharaman K."/>
            <person name="Brown C.T."/>
            <person name="Hug L.A."/>
            <person name="Sharon I."/>
            <person name="Castelle C.J."/>
            <person name="Probst A.J."/>
            <person name="Thomas B.C."/>
            <person name="Singh A."/>
            <person name="Wilkins M.J."/>
            <person name="Karaoz U."/>
            <person name="Brodie E.L."/>
            <person name="Williams K.H."/>
            <person name="Hubbard S.S."/>
            <person name="Banfield J.F."/>
        </authorList>
    </citation>
    <scope>NUCLEOTIDE SEQUENCE [LARGE SCALE GENOMIC DNA]</scope>
</reference>
<protein>
    <submittedName>
        <fullName evidence="1">Uncharacterized protein</fullName>
    </submittedName>
</protein>
<comment type="caution">
    <text evidence="1">The sequence shown here is derived from an EMBL/GenBank/DDBJ whole genome shotgun (WGS) entry which is preliminary data.</text>
</comment>
<proteinExistence type="predicted"/>
<dbReference type="EMBL" id="MEXR01000032">
    <property type="protein sequence ID" value="OGD09433.1"/>
    <property type="molecule type" value="Genomic_DNA"/>
</dbReference>
<name>A0A1F4ZSL2_9BACT</name>